<comment type="caution">
    <text evidence="4">The sequence shown here is derived from an EMBL/GenBank/DDBJ whole genome shotgun (WGS) entry which is preliminary data.</text>
</comment>
<dbReference type="RefSeq" id="WP_094092580.1">
    <property type="nucleotide sequence ID" value="NZ_BMHF01000008.1"/>
</dbReference>
<evidence type="ECO:0000313" key="5">
    <source>
        <dbReference type="Proteomes" id="UP000609323"/>
    </source>
</evidence>
<dbReference type="Pfam" id="PF13464">
    <property type="entry name" value="RodZ_C"/>
    <property type="match status" value="1"/>
</dbReference>
<keyword evidence="2" id="KW-0812">Transmembrane</keyword>
<keyword evidence="5" id="KW-1185">Reference proteome</keyword>
<reference evidence="5" key="1">
    <citation type="journal article" date="2019" name="Int. J. Syst. Evol. Microbiol.">
        <title>The Global Catalogue of Microorganisms (GCM) 10K type strain sequencing project: providing services to taxonomists for standard genome sequencing and annotation.</title>
        <authorList>
            <consortium name="The Broad Institute Genomics Platform"/>
            <consortium name="The Broad Institute Genome Sequencing Center for Infectious Disease"/>
            <person name="Wu L."/>
            <person name="Ma J."/>
        </authorList>
    </citation>
    <scope>NUCLEOTIDE SEQUENCE [LARGE SCALE GENOMIC DNA]</scope>
    <source>
        <strain evidence="5">CGMCC 1.15044</strain>
    </source>
</reference>
<dbReference type="Pfam" id="PF13413">
    <property type="entry name" value="HTH_25"/>
    <property type="match status" value="1"/>
</dbReference>
<keyword evidence="2" id="KW-1133">Transmembrane helix</keyword>
<gene>
    <name evidence="4" type="ORF">GCM10010917_25560</name>
</gene>
<dbReference type="SUPFAM" id="SSF47413">
    <property type="entry name" value="lambda repressor-like DNA-binding domains"/>
    <property type="match status" value="1"/>
</dbReference>
<dbReference type="InterPro" id="IPR025194">
    <property type="entry name" value="RodZ-like_C"/>
</dbReference>
<organism evidence="4 5">
    <name type="scientific">Paenibacillus physcomitrellae</name>
    <dbReference type="NCBI Taxonomy" id="1619311"/>
    <lineage>
        <taxon>Bacteria</taxon>
        <taxon>Bacillati</taxon>
        <taxon>Bacillota</taxon>
        <taxon>Bacilli</taxon>
        <taxon>Bacillales</taxon>
        <taxon>Paenibacillaceae</taxon>
        <taxon>Paenibacillus</taxon>
    </lineage>
</organism>
<dbReference type="Gene3D" id="1.10.260.40">
    <property type="entry name" value="lambda repressor-like DNA-binding domains"/>
    <property type="match status" value="1"/>
</dbReference>
<dbReference type="InterPro" id="IPR050400">
    <property type="entry name" value="Bact_Cytoskel_RodZ"/>
</dbReference>
<dbReference type="CDD" id="cd00093">
    <property type="entry name" value="HTH_XRE"/>
    <property type="match status" value="1"/>
</dbReference>
<proteinExistence type="predicted"/>
<keyword evidence="2" id="KW-0472">Membrane</keyword>
<evidence type="ECO:0000256" key="1">
    <source>
        <dbReference type="SAM" id="MobiDB-lite"/>
    </source>
</evidence>
<feature type="compositionally biased region" description="Polar residues" evidence="1">
    <location>
        <begin position="132"/>
        <end position="146"/>
    </location>
</feature>
<dbReference type="PROSITE" id="PS50943">
    <property type="entry name" value="HTH_CROC1"/>
    <property type="match status" value="1"/>
</dbReference>
<name>A0ABQ1G993_9BACL</name>
<feature type="compositionally biased region" description="Low complexity" evidence="1">
    <location>
        <begin position="185"/>
        <end position="198"/>
    </location>
</feature>
<dbReference type="InterPro" id="IPR010982">
    <property type="entry name" value="Lambda_DNA-bd_dom_sf"/>
</dbReference>
<feature type="domain" description="HTH cro/C1-type" evidence="3">
    <location>
        <begin position="8"/>
        <end position="68"/>
    </location>
</feature>
<protein>
    <submittedName>
        <fullName evidence="4">Transcriptional regulator</fullName>
    </submittedName>
</protein>
<feature type="transmembrane region" description="Helical" evidence="2">
    <location>
        <begin position="104"/>
        <end position="125"/>
    </location>
</feature>
<dbReference type="SMART" id="SM00530">
    <property type="entry name" value="HTH_XRE"/>
    <property type="match status" value="1"/>
</dbReference>
<feature type="region of interest" description="Disordered" evidence="1">
    <location>
        <begin position="132"/>
        <end position="207"/>
    </location>
</feature>
<sequence>MSDLGQQLKEARLARGLSLDDVQEMTKIRKRYLEAIEAGDYKVLPGSFYVRAFIKTYAEAVGVSSEELLNEHQQTVPSADPEPVMEPVLQRRRTKTASEGNSKWLSTVLMWSFLVIIVAVIYLVVINNKGDGNQTADPTPVTSGEVSPSDAAAGIPSASPDPSEAAGGEASVPPTAPPASDPVSSDAAGNADGSAPPATDGVVVTPDGKKGSAVQFNVQSPKGASVPVVITASGGRSWVEVRKEDSSGEKLFYATMEDGQTITYDLDSQGMFIKSGASPYTTITVGGQPVVDERNTAKIQLNLVSADEAGSTEGSAAGSTDDSTGSTNDTTNGGTETSAP</sequence>
<accession>A0ABQ1G993</accession>
<dbReference type="InterPro" id="IPR001387">
    <property type="entry name" value="Cro/C1-type_HTH"/>
</dbReference>
<feature type="region of interest" description="Disordered" evidence="1">
    <location>
        <begin position="304"/>
        <end position="340"/>
    </location>
</feature>
<feature type="compositionally biased region" description="Low complexity" evidence="1">
    <location>
        <begin position="314"/>
        <end position="340"/>
    </location>
</feature>
<evidence type="ECO:0000313" key="4">
    <source>
        <dbReference type="EMBL" id="GGA39239.1"/>
    </source>
</evidence>
<evidence type="ECO:0000259" key="3">
    <source>
        <dbReference type="PROSITE" id="PS50943"/>
    </source>
</evidence>
<dbReference type="Proteomes" id="UP000609323">
    <property type="component" value="Unassembled WGS sequence"/>
</dbReference>
<evidence type="ECO:0000256" key="2">
    <source>
        <dbReference type="SAM" id="Phobius"/>
    </source>
</evidence>
<dbReference type="PANTHER" id="PTHR34475">
    <property type="match status" value="1"/>
</dbReference>
<dbReference type="EMBL" id="BMHF01000008">
    <property type="protein sequence ID" value="GGA39239.1"/>
    <property type="molecule type" value="Genomic_DNA"/>
</dbReference>
<dbReference type="PANTHER" id="PTHR34475:SF1">
    <property type="entry name" value="CYTOSKELETON PROTEIN RODZ"/>
    <property type="match status" value="1"/>
</dbReference>